<dbReference type="Gene3D" id="3.40.50.1820">
    <property type="entry name" value="alpha/beta hydrolase"/>
    <property type="match status" value="1"/>
</dbReference>
<dbReference type="RefSeq" id="WP_148979725.1">
    <property type="nucleotide sequence ID" value="NZ_JBNILM010000009.1"/>
</dbReference>
<dbReference type="GO" id="GO:0009234">
    <property type="term" value="P:menaquinone biosynthetic process"/>
    <property type="evidence" value="ECO:0007669"/>
    <property type="project" value="UniProtKB-UniRule"/>
</dbReference>
<evidence type="ECO:0000313" key="5">
    <source>
        <dbReference type="EMBL" id="TYS71621.1"/>
    </source>
</evidence>
<dbReference type="InterPro" id="IPR029058">
    <property type="entry name" value="AB_hydrolase_fold"/>
</dbReference>
<comment type="function">
    <text evidence="3">Catalyzes a proton abstraction reaction that results in 2,5-elimination of pyruvate from 2-succinyl-5-enolpyruvyl-6-hydroxy-3-cyclohexene-1-carboxylate (SEPHCHC) and the formation of 2-succinyl-6-hydroxy-2,4-cyclohexadiene-1-carboxylate (SHCHC).</text>
</comment>
<evidence type="ECO:0000313" key="6">
    <source>
        <dbReference type="Proteomes" id="UP000324517"/>
    </source>
</evidence>
<dbReference type="OrthoDB" id="9808398at2"/>
<sequence>MEINGVYYHVEKIGDGAHHVLMLHGFTGNGRSFEDVIEGFENREDYTFILVDQLGHGKTDAPAHHERYKMEKMLVDLKSILDRLSISSVSIYGYSMGGRVALSFAVAYPELVSKLVLESASPGLEKLEDRSARKEADEKLAERIEKDGVKSFVDFWTDIPLFQSQKSLPAVKQESIYKQRLNNSPVGLANSLRGLGTGVQPSNWSYLDKIECPVLLAAGEWDEKFVLIAQEMKKRIEKSGFFKINSAGHAIHVEQPRKFGKIVSEFLSNLFMLGRK</sequence>
<evidence type="ECO:0000256" key="1">
    <source>
        <dbReference type="ARBA" id="ARBA00022428"/>
    </source>
</evidence>
<dbReference type="UniPathway" id="UPA01057">
    <property type="reaction ID" value="UER00900"/>
</dbReference>
<comment type="pathway">
    <text evidence="3">Quinol/quinone metabolism; menaquinone biosynthesis.</text>
</comment>
<dbReference type="Proteomes" id="UP000324517">
    <property type="component" value="Unassembled WGS sequence"/>
</dbReference>
<dbReference type="Pfam" id="PF00561">
    <property type="entry name" value="Abhydrolase_1"/>
    <property type="match status" value="1"/>
</dbReference>
<dbReference type="HAMAP" id="MF_01660">
    <property type="entry name" value="MenH"/>
    <property type="match status" value="1"/>
</dbReference>
<accession>A0A5D4T9P2</accession>
<dbReference type="UniPathway" id="UPA00079"/>
<comment type="caution">
    <text evidence="5">The sequence shown here is derived from an EMBL/GenBank/DDBJ whole genome shotgun (WGS) entry which is preliminary data.</text>
</comment>
<evidence type="ECO:0000256" key="3">
    <source>
        <dbReference type="HAMAP-Rule" id="MF_01660"/>
    </source>
</evidence>
<keyword evidence="1 3" id="KW-0474">Menaquinone biosynthesis</keyword>
<proteinExistence type="inferred from homology"/>
<dbReference type="AlphaFoldDB" id="A0A5D4T9P2"/>
<dbReference type="EMBL" id="VTET01000006">
    <property type="protein sequence ID" value="TYS71621.1"/>
    <property type="molecule type" value="Genomic_DNA"/>
</dbReference>
<feature type="domain" description="AB hydrolase-1" evidence="4">
    <location>
        <begin position="19"/>
        <end position="255"/>
    </location>
</feature>
<comment type="pathway">
    <text evidence="3">Quinol/quinone metabolism; 1,4-dihydroxy-2-naphthoate biosynthesis; 1,4-dihydroxy-2-naphthoate from chorismate: step 3/7.</text>
</comment>
<comment type="subunit">
    <text evidence="3">Monomer.</text>
</comment>
<dbReference type="EC" id="4.2.99.20" evidence="3"/>
<keyword evidence="2 3" id="KW-0456">Lyase</keyword>
<dbReference type="SUPFAM" id="SSF53474">
    <property type="entry name" value="alpha/beta-Hydrolases"/>
    <property type="match status" value="1"/>
</dbReference>
<name>A0A5D4T9P2_9BACI</name>
<dbReference type="InterPro" id="IPR022485">
    <property type="entry name" value="SHCHC_synthase_MenH"/>
</dbReference>
<protein>
    <recommendedName>
        <fullName evidence="3">Putative 2-succinyl-6-hydroxy-2,4-cyclohexadiene-1-carboxylate synthase</fullName>
        <shortName evidence="3">SHCHC synthase</shortName>
        <ecNumber evidence="3">4.2.99.20</ecNumber>
    </recommendedName>
</protein>
<dbReference type="NCBIfam" id="TIGR03695">
    <property type="entry name" value="menH_SHCHC"/>
    <property type="match status" value="1"/>
</dbReference>
<dbReference type="InterPro" id="IPR000073">
    <property type="entry name" value="AB_hydrolase_1"/>
</dbReference>
<dbReference type="GO" id="GO:0070205">
    <property type="term" value="F:2-succinyl-6-hydroxy-2,4-cyclohexadiene-1-carboxylate synthase activity"/>
    <property type="evidence" value="ECO:0007669"/>
    <property type="project" value="UniProtKB-UniRule"/>
</dbReference>
<comment type="catalytic activity">
    <reaction evidence="3">
        <text>5-enolpyruvoyl-6-hydroxy-2-succinyl-cyclohex-3-ene-1-carboxylate = (1R,6R)-6-hydroxy-2-succinyl-cyclohexa-2,4-diene-1-carboxylate + pyruvate</text>
        <dbReference type="Rhea" id="RHEA:25597"/>
        <dbReference type="ChEBI" id="CHEBI:15361"/>
        <dbReference type="ChEBI" id="CHEBI:58689"/>
        <dbReference type="ChEBI" id="CHEBI:58818"/>
        <dbReference type="EC" id="4.2.99.20"/>
    </reaction>
</comment>
<gene>
    <name evidence="3 5" type="primary">menH</name>
    <name evidence="5" type="ORF">FZC75_12790</name>
</gene>
<dbReference type="PRINTS" id="PR00111">
    <property type="entry name" value="ABHYDROLASE"/>
</dbReference>
<organism evidence="5 6">
    <name type="scientific">Sutcliffiella horikoshii</name>
    <dbReference type="NCBI Taxonomy" id="79883"/>
    <lineage>
        <taxon>Bacteria</taxon>
        <taxon>Bacillati</taxon>
        <taxon>Bacillota</taxon>
        <taxon>Bacilli</taxon>
        <taxon>Bacillales</taxon>
        <taxon>Bacillaceae</taxon>
        <taxon>Sutcliffiella</taxon>
    </lineage>
</organism>
<evidence type="ECO:0000256" key="2">
    <source>
        <dbReference type="ARBA" id="ARBA00023239"/>
    </source>
</evidence>
<dbReference type="PANTHER" id="PTHR42916">
    <property type="entry name" value="2-SUCCINYL-5-ENOLPYRUVYL-6-HYDROXY-3-CYCLOHEXENE-1-CARBOXYLATE SYNTHASE"/>
    <property type="match status" value="1"/>
</dbReference>
<comment type="similarity">
    <text evidence="3">Belongs to the AB hydrolase superfamily. MenH family.</text>
</comment>
<dbReference type="PANTHER" id="PTHR42916:SF1">
    <property type="entry name" value="PROTEIN PHYLLO, CHLOROPLASTIC"/>
    <property type="match status" value="1"/>
</dbReference>
<reference evidence="5 6" key="1">
    <citation type="submission" date="2019-08" db="EMBL/GenBank/DDBJ databases">
        <title>Bacillus genomes from the desert of Cuatro Cienegas, Coahuila.</title>
        <authorList>
            <person name="Olmedo-Alvarez G."/>
        </authorList>
    </citation>
    <scope>NUCLEOTIDE SEQUENCE [LARGE SCALE GENOMIC DNA]</scope>
    <source>
        <strain evidence="5 6">CH98b_3T</strain>
    </source>
</reference>
<evidence type="ECO:0000259" key="4">
    <source>
        <dbReference type="Pfam" id="PF00561"/>
    </source>
</evidence>